<dbReference type="EMBL" id="AP023174">
    <property type="protein sequence ID" value="BCF88761.1"/>
    <property type="molecule type" value="Genomic_DNA"/>
</dbReference>
<feature type="region of interest" description="Disordered" evidence="1">
    <location>
        <begin position="15"/>
        <end position="46"/>
    </location>
</feature>
<proteinExistence type="predicted"/>
<evidence type="ECO:0000313" key="2">
    <source>
        <dbReference type="EMBL" id="BCF88761.1"/>
    </source>
</evidence>
<protein>
    <submittedName>
        <fullName evidence="2">Uncharacterized protein</fullName>
    </submittedName>
</protein>
<evidence type="ECO:0000313" key="3">
    <source>
        <dbReference type="Proteomes" id="UP000510888"/>
    </source>
</evidence>
<feature type="compositionally biased region" description="Basic and acidic residues" evidence="1">
    <location>
        <begin position="16"/>
        <end position="40"/>
    </location>
</feature>
<reference evidence="2 3" key="1">
    <citation type="journal article" date="2020" name="Genes (Basel)">
        <title>Genomic Comparison of Insect Gut Symbionts from Divergent Burkholderia Subclades.</title>
        <authorList>
            <person name="Takeshita K."/>
            <person name="Kikuchi Y."/>
        </authorList>
    </citation>
    <scope>NUCLEOTIDE SEQUENCE [LARGE SCALE GENOMIC DNA]</scope>
    <source>
        <strain evidence="2 3">PGU16</strain>
    </source>
</reference>
<gene>
    <name evidence="2" type="ORF">PPGU16_18280</name>
</gene>
<organism evidence="2 3">
    <name type="scientific">Paraburkholderia largidicola</name>
    <dbReference type="NCBI Taxonomy" id="3014751"/>
    <lineage>
        <taxon>Bacteria</taxon>
        <taxon>Pseudomonadati</taxon>
        <taxon>Pseudomonadota</taxon>
        <taxon>Betaproteobacteria</taxon>
        <taxon>Burkholderiales</taxon>
        <taxon>Burkholderiaceae</taxon>
        <taxon>Paraburkholderia</taxon>
    </lineage>
</organism>
<name>A0A7I8BKP6_9BURK</name>
<evidence type="ECO:0000256" key="1">
    <source>
        <dbReference type="SAM" id="MobiDB-lite"/>
    </source>
</evidence>
<sequence length="105" mass="11904">MARYIAYARDAPAAECDGRRATHDDRPATDRVPNTRRDSAIDEQAGRGTSYSTFSVFRTLMTMTEKNDMTHWHLYLICMVPRNLHDPSGYQARVAGVENRGATLR</sequence>
<keyword evidence="3" id="KW-1185">Reference proteome</keyword>
<dbReference type="Proteomes" id="UP000510888">
    <property type="component" value="Chromosome 1"/>
</dbReference>
<dbReference type="KEGG" id="plad:PPGU16_18280"/>
<dbReference type="AlphaFoldDB" id="A0A7I8BKP6"/>
<accession>A0A7I8BKP6</accession>